<evidence type="ECO:0000313" key="11">
    <source>
        <dbReference type="EMBL" id="MQW92686.1"/>
    </source>
</evidence>
<feature type="transmembrane region" description="Helical" evidence="9">
    <location>
        <begin position="411"/>
        <end position="431"/>
    </location>
</feature>
<feature type="transmembrane region" description="Helical" evidence="9">
    <location>
        <begin position="258"/>
        <end position="278"/>
    </location>
</feature>
<feature type="transmembrane region" description="Helical" evidence="9">
    <location>
        <begin position="115"/>
        <end position="135"/>
    </location>
</feature>
<evidence type="ECO:0000259" key="10">
    <source>
        <dbReference type="PROSITE" id="PS50850"/>
    </source>
</evidence>
<evidence type="ECO:0000313" key="14">
    <source>
        <dbReference type="Proteomes" id="UP000480556"/>
    </source>
</evidence>
<feature type="transmembrane region" description="Helical" evidence="9">
    <location>
        <begin position="57"/>
        <end position="78"/>
    </location>
</feature>
<evidence type="ECO:0000256" key="6">
    <source>
        <dbReference type="ARBA" id="ARBA00022692"/>
    </source>
</evidence>
<keyword evidence="5" id="KW-0997">Cell inner membrane</keyword>
<dbReference type="GO" id="GO:0046943">
    <property type="term" value="F:carboxylic acid transmembrane transporter activity"/>
    <property type="evidence" value="ECO:0007669"/>
    <property type="project" value="TreeGrafter"/>
</dbReference>
<protein>
    <submittedName>
        <fullName evidence="11">Aromatic acid/H+ symport family MFS transporter</fullName>
    </submittedName>
</protein>
<keyword evidence="8 9" id="KW-0472">Membrane</keyword>
<evidence type="ECO:0000256" key="4">
    <source>
        <dbReference type="ARBA" id="ARBA00022475"/>
    </source>
</evidence>
<feature type="transmembrane region" description="Helical" evidence="9">
    <location>
        <begin position="293"/>
        <end position="314"/>
    </location>
</feature>
<comment type="similarity">
    <text evidence="2">Belongs to the major facilitator superfamily. Aromatic acid:H(+) symporter (AAHS) (TC 2.A.1.15) family.</text>
</comment>
<evidence type="ECO:0000256" key="8">
    <source>
        <dbReference type="ARBA" id="ARBA00023136"/>
    </source>
</evidence>
<sequence>MKTEHMDVNSIVDHAKLTPFHMNVVAWCLLIILFDGYDLAINGVTLPLLMNDWGLSAVQAGMLASTALAGMMFGAMIFGSLADKIGRKKVIMICIVLFSGLTFAGGFASNPTEFGILRFLAGLGIGGVMPNLVALTSEYAPKKLRSTLVTTMFSGYAVGGVMAALLGSWFTPNFGWQIMFFIAGIPLFLLPLIWKFLPESLSFMVKQNKQAEARKIVKRLAPNVKVTDATTFTLPEENVPEAANVVSLFRRGRAMNTILFWIAFFSCLLTMYALSSWLPKLMMAAGYSMDNSLMFMMVMNIGAVIGIVGGGILADRFHLKPVLMFLGIMGAIVMSLMGFQSNQFLLYVLVFLAGAASIGSQMLLYSYVAQFYPLAVRSTGIGWSSAIGRMGAIVGPILIGGLLGMNLPAHFNFMAVGLPVLITAIAVALIMHDNESDQVSSSDVVSAKA</sequence>
<dbReference type="InterPro" id="IPR004746">
    <property type="entry name" value="MFS_AAHS"/>
</dbReference>
<dbReference type="RefSeq" id="WP_153373272.1">
    <property type="nucleotide sequence ID" value="NZ_CP045650.1"/>
</dbReference>
<evidence type="ECO:0000313" key="13">
    <source>
        <dbReference type="Proteomes" id="UP000327478"/>
    </source>
</evidence>
<keyword evidence="13" id="KW-1185">Reference proteome</keyword>
<feature type="transmembrane region" description="Helical" evidence="9">
    <location>
        <begin position="147"/>
        <end position="170"/>
    </location>
</feature>
<dbReference type="InterPro" id="IPR011701">
    <property type="entry name" value="MFS"/>
</dbReference>
<dbReference type="PROSITE" id="PS50850">
    <property type="entry name" value="MFS"/>
    <property type="match status" value="1"/>
</dbReference>
<accession>A0A5Q0P7W2</accession>
<dbReference type="InterPro" id="IPR005829">
    <property type="entry name" value="Sugar_transporter_CS"/>
</dbReference>
<gene>
    <name evidence="12" type="ORF">GFH30_13115</name>
    <name evidence="11" type="ORF">GHJ48_09840</name>
</gene>
<feature type="transmembrane region" description="Helical" evidence="9">
    <location>
        <begin position="90"/>
        <end position="109"/>
    </location>
</feature>
<feature type="transmembrane region" description="Helical" evidence="9">
    <location>
        <begin position="345"/>
        <end position="365"/>
    </location>
</feature>
<dbReference type="PROSITE" id="PS00217">
    <property type="entry name" value="SUGAR_TRANSPORT_2"/>
    <property type="match status" value="1"/>
</dbReference>
<feature type="transmembrane region" description="Helical" evidence="9">
    <location>
        <begin position="20"/>
        <end position="37"/>
    </location>
</feature>
<evidence type="ECO:0000256" key="3">
    <source>
        <dbReference type="ARBA" id="ARBA00022448"/>
    </source>
</evidence>
<feature type="domain" description="Major facilitator superfamily (MFS) profile" evidence="10">
    <location>
        <begin position="24"/>
        <end position="435"/>
    </location>
</feature>
<keyword evidence="6 9" id="KW-0812">Transmembrane</keyword>
<dbReference type="Proteomes" id="UP000327478">
    <property type="component" value="Chromosome"/>
</dbReference>
<evidence type="ECO:0000256" key="7">
    <source>
        <dbReference type="ARBA" id="ARBA00022989"/>
    </source>
</evidence>
<dbReference type="InterPro" id="IPR036259">
    <property type="entry name" value="MFS_trans_sf"/>
</dbReference>
<proteinExistence type="inferred from homology"/>
<dbReference type="AlphaFoldDB" id="A0A5Q0P7W2"/>
<evidence type="ECO:0000256" key="1">
    <source>
        <dbReference type="ARBA" id="ARBA00004429"/>
    </source>
</evidence>
<dbReference type="SUPFAM" id="SSF103473">
    <property type="entry name" value="MFS general substrate transporter"/>
    <property type="match status" value="1"/>
</dbReference>
<evidence type="ECO:0000256" key="2">
    <source>
        <dbReference type="ARBA" id="ARBA00006508"/>
    </source>
</evidence>
<dbReference type="EMBL" id="CP045650">
    <property type="protein sequence ID" value="QGA12241.1"/>
    <property type="molecule type" value="Genomic_DNA"/>
</dbReference>
<dbReference type="InterPro" id="IPR020846">
    <property type="entry name" value="MFS_dom"/>
</dbReference>
<dbReference type="CDD" id="cd17365">
    <property type="entry name" value="MFS_PcaK_like"/>
    <property type="match status" value="1"/>
</dbReference>
<name>A0A5Q0P7W2_9GAMM</name>
<evidence type="ECO:0000313" key="12">
    <source>
        <dbReference type="EMBL" id="QGA12241.1"/>
    </source>
</evidence>
<dbReference type="Pfam" id="PF07690">
    <property type="entry name" value="MFS_1"/>
    <property type="match status" value="1"/>
</dbReference>
<feature type="transmembrane region" description="Helical" evidence="9">
    <location>
        <begin position="176"/>
        <end position="197"/>
    </location>
</feature>
<dbReference type="EMBL" id="WITK01000015">
    <property type="protein sequence ID" value="MQW92686.1"/>
    <property type="molecule type" value="Genomic_DNA"/>
</dbReference>
<evidence type="ECO:0000256" key="5">
    <source>
        <dbReference type="ARBA" id="ARBA00022519"/>
    </source>
</evidence>
<evidence type="ECO:0000256" key="9">
    <source>
        <dbReference type="SAM" id="Phobius"/>
    </source>
</evidence>
<keyword evidence="4" id="KW-1003">Cell membrane</keyword>
<feature type="transmembrane region" description="Helical" evidence="9">
    <location>
        <begin position="321"/>
        <end position="339"/>
    </location>
</feature>
<keyword evidence="3" id="KW-0813">Transport</keyword>
<dbReference type="Gene3D" id="1.20.1250.20">
    <property type="entry name" value="MFS general substrate transporter like domains"/>
    <property type="match status" value="1"/>
</dbReference>
<dbReference type="NCBIfam" id="TIGR00895">
    <property type="entry name" value="2A0115"/>
    <property type="match status" value="1"/>
</dbReference>
<feature type="transmembrane region" description="Helical" evidence="9">
    <location>
        <begin position="386"/>
        <end position="405"/>
    </location>
</feature>
<organism evidence="11 14">
    <name type="scientific">Acinetobacter wanghuae</name>
    <dbReference type="NCBI Taxonomy" id="2662362"/>
    <lineage>
        <taxon>Bacteria</taxon>
        <taxon>Pseudomonadati</taxon>
        <taxon>Pseudomonadota</taxon>
        <taxon>Gammaproteobacteria</taxon>
        <taxon>Moraxellales</taxon>
        <taxon>Moraxellaceae</taxon>
        <taxon>Acinetobacter</taxon>
    </lineage>
</organism>
<reference evidence="13 14" key="1">
    <citation type="submission" date="2019-10" db="EMBL/GenBank/DDBJ databases">
        <authorList>
            <person name="Dong K."/>
        </authorList>
    </citation>
    <scope>NUCLEOTIDE SEQUENCE [LARGE SCALE GENOMIC DNA]</scope>
    <source>
        <strain evidence="13">dk386</strain>
        <strain evidence="12">Dk386</strain>
        <strain evidence="14">dk771</strain>
        <strain evidence="11">Dk771</strain>
    </source>
</reference>
<comment type="subcellular location">
    <subcellularLocation>
        <location evidence="1">Cell inner membrane</location>
        <topology evidence="1">Multi-pass membrane protein</topology>
    </subcellularLocation>
</comment>
<dbReference type="PANTHER" id="PTHR23508">
    <property type="entry name" value="CARBOXYLIC ACID TRANSPORTER PROTEIN HOMOLOG"/>
    <property type="match status" value="1"/>
</dbReference>
<dbReference type="PANTHER" id="PTHR23508:SF10">
    <property type="entry name" value="CARBOXYLIC ACID TRANSPORTER PROTEIN HOMOLOG"/>
    <property type="match status" value="1"/>
</dbReference>
<keyword evidence="7 9" id="KW-1133">Transmembrane helix</keyword>
<dbReference type="GO" id="GO:0005886">
    <property type="term" value="C:plasma membrane"/>
    <property type="evidence" value="ECO:0007669"/>
    <property type="project" value="UniProtKB-SubCell"/>
</dbReference>
<dbReference type="Proteomes" id="UP000480556">
    <property type="component" value="Unassembled WGS sequence"/>
</dbReference>